<dbReference type="KEGG" id="rpc:RPC_4384"/>
<dbReference type="RefSeq" id="WP_011474788.1">
    <property type="nucleotide sequence ID" value="NC_007925.1"/>
</dbReference>
<name>Q20Y79_RHOPB</name>
<dbReference type="EMBL" id="CP000301">
    <property type="protein sequence ID" value="ABD89907.1"/>
    <property type="molecule type" value="Genomic_DNA"/>
</dbReference>
<accession>Q20Y79</accession>
<evidence type="ECO:0000313" key="1">
    <source>
        <dbReference type="EMBL" id="ABD89907.1"/>
    </source>
</evidence>
<gene>
    <name evidence="1" type="ordered locus">RPC_4384</name>
</gene>
<dbReference type="InterPro" id="IPR016181">
    <property type="entry name" value="Acyl_CoA_acyltransferase"/>
</dbReference>
<reference evidence="1" key="1">
    <citation type="submission" date="2006-03" db="EMBL/GenBank/DDBJ databases">
        <title>Complete sequence of Rhodopseudomonas palustris BisB18.</title>
        <authorList>
            <consortium name="US DOE Joint Genome Institute"/>
            <person name="Copeland A."/>
            <person name="Lucas S."/>
            <person name="Lapidus A."/>
            <person name="Barry K."/>
            <person name="Detter J.C."/>
            <person name="Glavina del Rio T."/>
            <person name="Hammon N."/>
            <person name="Israni S."/>
            <person name="Dalin E."/>
            <person name="Tice H."/>
            <person name="Pitluck S."/>
            <person name="Chain P."/>
            <person name="Malfatti S."/>
            <person name="Shin M."/>
            <person name="Vergez L."/>
            <person name="Schmutz J."/>
            <person name="Larimer F."/>
            <person name="Land M."/>
            <person name="Hauser L."/>
            <person name="Pelletier D.A."/>
            <person name="Kyrpides N."/>
            <person name="Anderson I."/>
            <person name="Oda Y."/>
            <person name="Harwood C.S."/>
            <person name="Richardson P."/>
        </authorList>
    </citation>
    <scope>NUCLEOTIDE SEQUENCE [LARGE SCALE GENOMIC DNA]</scope>
    <source>
        <strain evidence="1">BisB18</strain>
    </source>
</reference>
<dbReference type="SUPFAM" id="SSF55729">
    <property type="entry name" value="Acyl-CoA N-acyltransferases (Nat)"/>
    <property type="match status" value="1"/>
</dbReference>
<dbReference type="OrthoDB" id="9793394at2"/>
<sequence>MEHGVFCAFLEGSDNVIGYYALQLGSDSVSELSETNKDKYIRNYTAFPAVNLSFLAVDTNYQRQALGSHLLMDVFSKVTAITAHAGLLLIPFTQGHAKYSGTILSLPLEPRG</sequence>
<proteinExistence type="predicted"/>
<organism evidence="1">
    <name type="scientific">Rhodopseudomonas palustris (strain BisB18)</name>
    <dbReference type="NCBI Taxonomy" id="316056"/>
    <lineage>
        <taxon>Bacteria</taxon>
        <taxon>Pseudomonadati</taxon>
        <taxon>Pseudomonadota</taxon>
        <taxon>Alphaproteobacteria</taxon>
        <taxon>Hyphomicrobiales</taxon>
        <taxon>Nitrobacteraceae</taxon>
        <taxon>Rhodopseudomonas</taxon>
    </lineage>
</organism>
<protein>
    <recommendedName>
        <fullName evidence="2">N-acetyltransferase domain-containing protein</fullName>
    </recommendedName>
</protein>
<dbReference type="HOGENOM" id="CLU_2143910_0_0_5"/>
<dbReference type="Gene3D" id="3.40.630.30">
    <property type="match status" value="1"/>
</dbReference>
<evidence type="ECO:0008006" key="2">
    <source>
        <dbReference type="Google" id="ProtNLM"/>
    </source>
</evidence>
<dbReference type="AlphaFoldDB" id="Q20Y79"/>
<dbReference type="STRING" id="316056.RPC_4384"/>